<evidence type="ECO:0000256" key="1">
    <source>
        <dbReference type="ARBA" id="ARBA00022729"/>
    </source>
</evidence>
<feature type="domain" description="Beta-lactamase-related" evidence="4">
    <location>
        <begin position="313"/>
        <end position="592"/>
    </location>
</feature>
<dbReference type="InterPro" id="IPR001466">
    <property type="entry name" value="Beta-lactam-related"/>
</dbReference>
<feature type="chain" id="PRO_5038708750" evidence="3">
    <location>
        <begin position="29"/>
        <end position="601"/>
    </location>
</feature>
<reference evidence="6 7" key="1">
    <citation type="submission" date="2018-11" db="EMBL/GenBank/DDBJ databases">
        <authorList>
            <person name="Wuyts S."/>
        </authorList>
    </citation>
    <scope>NUCLEOTIDE SEQUENCE [LARGE SCALE GENOMIC DNA]</scope>
    <source>
        <strain evidence="6">Lactobacillus mudanjiangensis AMBF249</strain>
    </source>
</reference>
<keyword evidence="6" id="KW-0645">Protease</keyword>
<dbReference type="PANTHER" id="PTHR46825">
    <property type="entry name" value="D-ALANYL-D-ALANINE-CARBOXYPEPTIDASE/ENDOPEPTIDASE AMPH"/>
    <property type="match status" value="1"/>
</dbReference>
<keyword evidence="6" id="KW-0121">Carboxypeptidase</keyword>
<keyword evidence="7" id="KW-1185">Reference proteome</keyword>
<dbReference type="RefSeq" id="WP_165450087.1">
    <property type="nucleotide sequence ID" value="NZ_UYIG01000141.1"/>
</dbReference>
<dbReference type="PANTHER" id="PTHR46825:SF9">
    <property type="entry name" value="BETA-LACTAMASE-RELATED DOMAIN-CONTAINING PROTEIN"/>
    <property type="match status" value="1"/>
</dbReference>
<evidence type="ECO:0000256" key="3">
    <source>
        <dbReference type="SAM" id="SignalP"/>
    </source>
</evidence>
<protein>
    <submittedName>
        <fullName evidence="6">D-alanyl-D-alanine carboxypeptidase [Lactobacillus pentosus]</fullName>
    </submittedName>
</protein>
<evidence type="ECO:0000313" key="7">
    <source>
        <dbReference type="Proteomes" id="UP000289996"/>
    </source>
</evidence>
<feature type="signal peptide" evidence="3">
    <location>
        <begin position="1"/>
        <end position="28"/>
    </location>
</feature>
<dbReference type="InterPro" id="IPR038200">
    <property type="entry name" value="GW_dom_sf"/>
</dbReference>
<dbReference type="Pfam" id="PF13457">
    <property type="entry name" value="GW"/>
    <property type="match status" value="1"/>
</dbReference>
<dbReference type="InterPro" id="IPR050491">
    <property type="entry name" value="AmpC-like"/>
</dbReference>
<dbReference type="Gene3D" id="2.30.30.170">
    <property type="match status" value="1"/>
</dbReference>
<evidence type="ECO:0000259" key="4">
    <source>
        <dbReference type="Pfam" id="PF00144"/>
    </source>
</evidence>
<dbReference type="SUPFAM" id="SSF82057">
    <property type="entry name" value="Prokaryotic SH3-related domain"/>
    <property type="match status" value="1"/>
</dbReference>
<dbReference type="InterPro" id="IPR025987">
    <property type="entry name" value="GW_dom"/>
</dbReference>
<accession>A0A660E0H5</accession>
<dbReference type="SUPFAM" id="SSF56601">
    <property type="entry name" value="beta-lactamase/transpeptidase-like"/>
    <property type="match status" value="1"/>
</dbReference>
<dbReference type="Gene3D" id="3.40.710.10">
    <property type="entry name" value="DD-peptidase/beta-lactamase superfamily"/>
    <property type="match status" value="1"/>
</dbReference>
<dbReference type="InterPro" id="IPR012338">
    <property type="entry name" value="Beta-lactam/transpept-like"/>
</dbReference>
<organism evidence="6 7">
    <name type="scientific">Lactiplantibacillus mudanjiangensis</name>
    <dbReference type="NCBI Taxonomy" id="1296538"/>
    <lineage>
        <taxon>Bacteria</taxon>
        <taxon>Bacillati</taxon>
        <taxon>Bacillota</taxon>
        <taxon>Bacilli</taxon>
        <taxon>Lactobacillales</taxon>
        <taxon>Lactobacillaceae</taxon>
        <taxon>Lactiplantibacillus</taxon>
    </lineage>
</organism>
<dbReference type="GO" id="GO:0004180">
    <property type="term" value="F:carboxypeptidase activity"/>
    <property type="evidence" value="ECO:0007669"/>
    <property type="project" value="UniProtKB-KW"/>
</dbReference>
<gene>
    <name evidence="6" type="ORF">MUDAN_MDHGFNIF_01171</name>
</gene>
<evidence type="ECO:0000256" key="2">
    <source>
        <dbReference type="SAM" id="MobiDB-lite"/>
    </source>
</evidence>
<evidence type="ECO:0000259" key="5">
    <source>
        <dbReference type="Pfam" id="PF13457"/>
    </source>
</evidence>
<keyword evidence="6" id="KW-0378">Hydrolase</keyword>
<dbReference type="Pfam" id="PF00144">
    <property type="entry name" value="Beta-lactamase"/>
    <property type="match status" value="1"/>
</dbReference>
<proteinExistence type="predicted"/>
<dbReference type="AlphaFoldDB" id="A0A660E0H5"/>
<name>A0A660E0H5_9LACO</name>
<evidence type="ECO:0000313" key="6">
    <source>
        <dbReference type="EMBL" id="VDG29610.1"/>
    </source>
</evidence>
<feature type="region of interest" description="Disordered" evidence="2">
    <location>
        <begin position="228"/>
        <end position="268"/>
    </location>
</feature>
<feature type="domain" description="GW" evidence="5">
    <location>
        <begin position="138"/>
        <end position="189"/>
    </location>
</feature>
<sequence>MMKMQRSLVGLVSMTVLLGGAVGASASAKVTYVRVKPGLTRLAVYQKIPKTAHQVKLGHQRQLSAYQVYRVVQRRHGSGGEYVQLKGHGWLKQNKTAKLTHVKSNGTLAIIKQQSAKGSLTAKTTVKKLTVSVNGPQATQKVMQHKTLSAAKAKAAHLKVTQSAQTDFGQYYYVQGKNGIHGWIKATTVNLSITLPADADTVITTPKPVAVAAAPTVGITAPVSVVTPTTPVTTPTKTANQSSAGGSSVTSPIKTSSSTTSSKTPVVTKPATAITSGTLTEAQAMAKINTLITQNHIMGTLLVTNNGPAGVKVMNYGDANVAKKIPNSTTQPYPLASLEKALTGAVVQRLINEGKLTMTTPLSQYYPQVPFAKDITIRELLDHTSGIRMGEPIPTPPLTNESDQVAFTISHLTSTDQHIWNYSNANFTLLAGIIGKVTGKSYMSNLQSDVLTPLGMQHTFLYNQIPSNLTNPLSYTDNNGQSQPNNISTDLLSSELGCGNVYASVGDYYTFINSLFTGKLDGQAGFQQLSDGQQIKYSGGVYYRAGNTVRIGGADNGFRSYYFGTNNGKVAVVLFANQSNWKGANAVAEQIQDIVSQSEKF</sequence>
<dbReference type="EMBL" id="UYIG01000141">
    <property type="protein sequence ID" value="VDG29610.1"/>
    <property type="molecule type" value="Genomic_DNA"/>
</dbReference>
<keyword evidence="1 3" id="KW-0732">Signal</keyword>
<feature type="compositionally biased region" description="Low complexity" evidence="2">
    <location>
        <begin position="247"/>
        <end position="268"/>
    </location>
</feature>
<feature type="compositionally biased region" description="Low complexity" evidence="2">
    <location>
        <begin position="228"/>
        <end position="238"/>
    </location>
</feature>
<dbReference type="Proteomes" id="UP000289996">
    <property type="component" value="Unassembled WGS sequence"/>
</dbReference>